<dbReference type="AlphaFoldDB" id="A0A508X620"/>
<evidence type="ECO:0000313" key="1">
    <source>
        <dbReference type="EMBL" id="VTZ64381.1"/>
    </source>
</evidence>
<sequence>MFSVPIMPPGLAGVHALAREWHRRHVNVREGRHERGTPFVQGTCNVLPRKRYVYCKNS</sequence>
<name>A0A508X620_9HYPH</name>
<accession>A0A508X620</accession>
<proteinExistence type="predicted"/>
<protein>
    <submittedName>
        <fullName evidence="1">Uncharacterized protein</fullName>
    </submittedName>
</protein>
<gene>
    <name evidence="1" type="ORF">EMEDMD4_580015</name>
</gene>
<dbReference type="EMBL" id="CABFNB010000126">
    <property type="protein sequence ID" value="VTZ64381.1"/>
    <property type="molecule type" value="Genomic_DNA"/>
</dbReference>
<organism evidence="1">
    <name type="scientific">Sinorhizobium medicae</name>
    <dbReference type="NCBI Taxonomy" id="110321"/>
    <lineage>
        <taxon>Bacteria</taxon>
        <taxon>Pseudomonadati</taxon>
        <taxon>Pseudomonadota</taxon>
        <taxon>Alphaproteobacteria</taxon>
        <taxon>Hyphomicrobiales</taxon>
        <taxon>Rhizobiaceae</taxon>
        <taxon>Sinorhizobium/Ensifer group</taxon>
        <taxon>Sinorhizobium</taxon>
    </lineage>
</organism>
<dbReference type="Proteomes" id="UP000507954">
    <property type="component" value="Unassembled WGS sequence"/>
</dbReference>
<reference evidence="1" key="1">
    <citation type="submission" date="2019-06" db="EMBL/GenBank/DDBJ databases">
        <authorList>
            <person name="Le Quere A."/>
            <person name="Colella S."/>
        </authorList>
    </citation>
    <scope>NUCLEOTIDE SEQUENCE</scope>
    <source>
        <strain evidence="1">EmedicaeMD41</strain>
    </source>
</reference>